<name>A0A0D9YFP6_9ORYZ</name>
<protein>
    <recommendedName>
        <fullName evidence="2">MATH domain-containing protein</fullName>
    </recommendedName>
</protein>
<evidence type="ECO:0000313" key="3">
    <source>
        <dbReference type="EnsemblPlants" id="OGLUM01G37000.2"/>
    </source>
</evidence>
<feature type="compositionally biased region" description="Basic and acidic residues" evidence="1">
    <location>
        <begin position="585"/>
        <end position="599"/>
    </location>
</feature>
<dbReference type="SUPFAM" id="SSF49599">
    <property type="entry name" value="TRAF domain-like"/>
    <property type="match status" value="1"/>
</dbReference>
<feature type="compositionally biased region" description="Polar residues" evidence="1">
    <location>
        <begin position="691"/>
        <end position="703"/>
    </location>
</feature>
<dbReference type="InterPro" id="IPR055327">
    <property type="entry name" value="TRAF1A/B"/>
</dbReference>
<dbReference type="eggNOG" id="ENOG502QW6P">
    <property type="taxonomic scope" value="Eukaryota"/>
</dbReference>
<dbReference type="PROSITE" id="PS50144">
    <property type="entry name" value="MATH"/>
    <property type="match status" value="1"/>
</dbReference>
<evidence type="ECO:0000259" key="2">
    <source>
        <dbReference type="PROSITE" id="PS50144"/>
    </source>
</evidence>
<dbReference type="InterPro" id="IPR008974">
    <property type="entry name" value="TRAF-like"/>
</dbReference>
<reference evidence="3" key="2">
    <citation type="submission" date="2015-04" db="UniProtKB">
        <authorList>
            <consortium name="EnsemblPlants"/>
        </authorList>
    </citation>
    <scope>IDENTIFICATION</scope>
</reference>
<dbReference type="InterPro" id="IPR002083">
    <property type="entry name" value="MATH/TRAF_dom"/>
</dbReference>
<feature type="compositionally biased region" description="Low complexity" evidence="1">
    <location>
        <begin position="751"/>
        <end position="767"/>
    </location>
</feature>
<keyword evidence="4" id="KW-1185">Reference proteome</keyword>
<dbReference type="STRING" id="40148.A0A0D9YFP6"/>
<dbReference type="Gene3D" id="2.60.210.10">
    <property type="entry name" value="Apoptosis, Tumor Necrosis Factor Receptor Associated Protein 2, Chain A"/>
    <property type="match status" value="1"/>
</dbReference>
<feature type="region of interest" description="Disordered" evidence="1">
    <location>
        <begin position="138"/>
        <end position="170"/>
    </location>
</feature>
<feature type="compositionally biased region" description="Basic and acidic residues" evidence="1">
    <location>
        <begin position="539"/>
        <end position="553"/>
    </location>
</feature>
<reference evidence="3" key="1">
    <citation type="submission" date="2013-08" db="EMBL/GenBank/DDBJ databases">
        <title>Oryza genome evolution.</title>
        <authorList>
            <person name="Wing R.A."/>
            <person name="Panaud O."/>
            <person name="Oliveira A.C."/>
        </authorList>
    </citation>
    <scope>NUCLEOTIDE SEQUENCE</scope>
</reference>
<dbReference type="Gramene" id="OGLUM01G37000.2">
    <property type="protein sequence ID" value="OGLUM01G37000.2"/>
    <property type="gene ID" value="OGLUM01G37000"/>
</dbReference>
<proteinExistence type="predicted"/>
<feature type="region of interest" description="Disordered" evidence="1">
    <location>
        <begin position="751"/>
        <end position="784"/>
    </location>
</feature>
<feature type="region of interest" description="Disordered" evidence="1">
    <location>
        <begin position="652"/>
        <end position="709"/>
    </location>
</feature>
<feature type="region of interest" description="Disordered" evidence="1">
    <location>
        <begin position="457"/>
        <end position="480"/>
    </location>
</feature>
<reference evidence="3" key="3">
    <citation type="submission" date="2018-05" db="EMBL/GenBank/DDBJ databases">
        <title>OgluRS3 (Oryza glumaepatula Reference Sequence Version 3).</title>
        <authorList>
            <person name="Zhang J."/>
            <person name="Kudrna D."/>
            <person name="Lee S."/>
            <person name="Talag J."/>
            <person name="Welchert J."/>
            <person name="Wing R.A."/>
        </authorList>
    </citation>
    <scope>NUCLEOTIDE SEQUENCE [LARGE SCALE GENOMIC DNA]</scope>
</reference>
<dbReference type="Proteomes" id="UP000026961">
    <property type="component" value="Chromosome 1"/>
</dbReference>
<dbReference type="EnsemblPlants" id="OGLUM01G37000.2">
    <property type="protein sequence ID" value="OGLUM01G37000.2"/>
    <property type="gene ID" value="OGLUM01G37000"/>
</dbReference>
<dbReference type="CDD" id="cd00121">
    <property type="entry name" value="MATH"/>
    <property type="match status" value="1"/>
</dbReference>
<evidence type="ECO:0000256" key="1">
    <source>
        <dbReference type="SAM" id="MobiDB-lite"/>
    </source>
</evidence>
<sequence length="1347" mass="148722">MDRTDRAGKKEKHIGARRNLVSAPLAENINSPIQNITHPPPFFFSLLPFRLAAAAAAAAVESAAAAAAADAAALSARHPRPAYRLPTQSGSVRFYDYLMEHDMTVEDFIRTNGLGASGLIETNNQGVSTSSVSDCRSCEHVENGSPSTAPPFWDSDGEDDDPGPRPSDLFGRYTWRIENFSKEKKREMKSEPFEAGGYKWYILVYPQGCDVSNHLSLFLCVANHDKLLPGWSHFAQFTIAVGNLDPKKVKYSDTLHKFWKKEHDWGWKKFMELSKIQDGFLVDDVLEIIAQVQVIREKVDRPFRCLDRPYRRELLRVYMTNIEQIYRRFVEERRSKLCKLIEDKMRWSSFRAFWLAIDQSTRHRMSTEKNDVILKIIVKHFFVEKEVTSTLVMDSLYTGLKALECQSKSKSKKGIIDSVDFVELPVPMVHVDVDMFVLAGDVIALLERAALEPLPCQPVSPKDDKCSQSRTKDGSSGEVNKVSIEREERRLTELGQKIIETFALSHIFSGIEVAYQEAVALKRQEELIREEEEAWLLENEMKGKRGSTTEKDKRAKKKQAKQKKNNRKVKDKDREEKCDSNFPERSQDENTIHDREDSKQAGQISMKVDTSEEGASDVSDNLDGSIEIQKKHSTIENKSLSCSSESATMINAQGKRNNLLESKDQISRNRGKARSRSTSNMNITEDVDDLPSSTTSSDRNTSGCGPAPKLDQETVLLTLKDRLRKLGQRLHEKEIEGRKLLQAHLEKKAAAESATGSSSSLSSNSLEETPEVLKSPDQSSVTISDADINASPSKFGASKEVTPVTPTTILSTEPVPTVASTLSKDEPVLCEDHVSCSTPQIDTPITSNPPQVDKTVTLPSGMLLVGHAIQAPSRSPAPQVDRVSKAIAAPTKSPAPQVDKVSIAVPTPSKSPATQGEKVAKAILVPPKSLAPQVGKVAKTIPTPKQPAPLVDKVTSLDPVSKQMSSTSNSEAREAILPKKAAVLSVSQTPAISRPSSAPLFQVPRSTLPPTPAVQVPPMLSRSMTLAGRSRNEPSPSVPSYTTQTYRNAIIGKSNLDTASASLDHSTSFGQNVALSQPLSSYASAASAMVPPVGRNGQLPGKQGFMFGQGKSEAIDNWNPWKGDSNANKYMWKDDSPYHQMTKGDAHTRSWRDNSYQQAGCSGTGEQGEFGGLQYRQFQREIPTNLVSYQLPGPVGEEFPHLDIINDLLEEEQSSGSMAESTLHGYHTLGLPYSSRGNLVDSEVTSISSSGRLNLADHYYDEGYPMAYDRLNALYRLREGQNSTLDAYSNGRMDSITSKPWLHNFSNPAVNLGVNPNGFSQQMGNYTNLGSGRVNGEHLYRHANGQW</sequence>
<dbReference type="PANTHER" id="PTHR47477:SF6">
    <property type="entry name" value="OS01G0775300 PROTEIN"/>
    <property type="match status" value="1"/>
</dbReference>
<dbReference type="SMART" id="SM00061">
    <property type="entry name" value="MATH"/>
    <property type="match status" value="1"/>
</dbReference>
<feature type="compositionally biased region" description="Basic residues" evidence="1">
    <location>
        <begin position="554"/>
        <end position="567"/>
    </location>
</feature>
<evidence type="ECO:0000313" key="4">
    <source>
        <dbReference type="Proteomes" id="UP000026961"/>
    </source>
</evidence>
<feature type="domain" description="MATH" evidence="2">
    <location>
        <begin position="170"/>
        <end position="292"/>
    </location>
</feature>
<dbReference type="PANTHER" id="PTHR47477">
    <property type="entry name" value="TNF RECEPTOR-ASSOCIATED FACTOR HOMOLOG 1A"/>
    <property type="match status" value="1"/>
</dbReference>
<feature type="compositionally biased region" description="Basic and acidic residues" evidence="1">
    <location>
        <begin position="461"/>
        <end position="475"/>
    </location>
</feature>
<dbReference type="Pfam" id="PF22486">
    <property type="entry name" value="MATH_2"/>
    <property type="match status" value="1"/>
</dbReference>
<feature type="compositionally biased region" description="Basic and acidic residues" evidence="1">
    <location>
        <begin position="568"/>
        <end position="579"/>
    </location>
</feature>
<feature type="region of interest" description="Disordered" evidence="1">
    <location>
        <begin position="539"/>
        <end position="620"/>
    </location>
</feature>
<accession>A0A0D9YFP6</accession>
<organism evidence="3">
    <name type="scientific">Oryza glumipatula</name>
    <dbReference type="NCBI Taxonomy" id="40148"/>
    <lineage>
        <taxon>Eukaryota</taxon>
        <taxon>Viridiplantae</taxon>
        <taxon>Streptophyta</taxon>
        <taxon>Embryophyta</taxon>
        <taxon>Tracheophyta</taxon>
        <taxon>Spermatophyta</taxon>
        <taxon>Magnoliopsida</taxon>
        <taxon>Liliopsida</taxon>
        <taxon>Poales</taxon>
        <taxon>Poaceae</taxon>
        <taxon>BOP clade</taxon>
        <taxon>Oryzoideae</taxon>
        <taxon>Oryzeae</taxon>
        <taxon>Oryzinae</taxon>
        <taxon>Oryza</taxon>
    </lineage>
</organism>